<dbReference type="EMBL" id="JAPVER010000018">
    <property type="protein sequence ID" value="MCZ3364913.1"/>
    <property type="molecule type" value="Genomic_DNA"/>
</dbReference>
<comment type="caution">
    <text evidence="10">The sequence shown here is derived from an EMBL/GenBank/DDBJ whole genome shotgun (WGS) entry which is preliminary data.</text>
</comment>
<dbReference type="EMBL" id="JAPVES010000030">
    <property type="protein sequence ID" value="MCZ3372668.1"/>
    <property type="molecule type" value="Genomic_DNA"/>
</dbReference>
<feature type="transmembrane region" description="Helical" evidence="8">
    <location>
        <begin position="12"/>
        <end position="32"/>
    </location>
</feature>
<evidence type="ECO:0000256" key="2">
    <source>
        <dbReference type="ARBA" id="ARBA00022475"/>
    </source>
</evidence>
<keyword evidence="5 8" id="KW-0812">Transmembrane</keyword>
<evidence type="ECO:0000256" key="1">
    <source>
        <dbReference type="ARBA" id="ARBA00004651"/>
    </source>
</evidence>
<dbReference type="GO" id="GO:0016763">
    <property type="term" value="F:pentosyltransferase activity"/>
    <property type="evidence" value="ECO:0007669"/>
    <property type="project" value="TreeGrafter"/>
</dbReference>
<organism evidence="10">
    <name type="scientific">Methanobacterium veterum</name>
    <dbReference type="NCBI Taxonomy" id="408577"/>
    <lineage>
        <taxon>Archaea</taxon>
        <taxon>Methanobacteriati</taxon>
        <taxon>Methanobacteriota</taxon>
        <taxon>Methanomada group</taxon>
        <taxon>Methanobacteria</taxon>
        <taxon>Methanobacteriales</taxon>
        <taxon>Methanobacteriaceae</taxon>
        <taxon>Methanobacterium</taxon>
    </lineage>
</organism>
<reference evidence="10" key="1">
    <citation type="submission" date="2022-12" db="EMBL/GenBank/DDBJ databases">
        <title>Reclassification of two methanogenic archaea species isolated from the Kolyma lowland permafrost.</title>
        <authorList>
            <person name="Trubitsyn V.E."/>
            <person name="Rivkina E.M."/>
            <person name="Shcherbakova V.A."/>
        </authorList>
    </citation>
    <scope>NUCLEOTIDE SEQUENCE</scope>
    <source>
        <strain evidence="9">M2</strain>
        <strain evidence="10">MK4</strain>
    </source>
</reference>
<accession>A0A9E5A774</accession>
<keyword evidence="7 8" id="KW-0472">Membrane</keyword>
<evidence type="ECO:0000256" key="4">
    <source>
        <dbReference type="ARBA" id="ARBA00022679"/>
    </source>
</evidence>
<dbReference type="PANTHER" id="PTHR33908">
    <property type="entry name" value="MANNOSYLTRANSFERASE YKCB-RELATED"/>
    <property type="match status" value="1"/>
</dbReference>
<feature type="transmembrane region" description="Helical" evidence="8">
    <location>
        <begin position="80"/>
        <end position="104"/>
    </location>
</feature>
<keyword evidence="11" id="KW-1185">Reference proteome</keyword>
<evidence type="ECO:0000256" key="5">
    <source>
        <dbReference type="ARBA" id="ARBA00022692"/>
    </source>
</evidence>
<feature type="transmembrane region" description="Helical" evidence="8">
    <location>
        <begin position="116"/>
        <end position="148"/>
    </location>
</feature>
<feature type="transmembrane region" description="Helical" evidence="8">
    <location>
        <begin position="344"/>
        <end position="361"/>
    </location>
</feature>
<dbReference type="PANTHER" id="PTHR33908:SF11">
    <property type="entry name" value="MEMBRANE PROTEIN"/>
    <property type="match status" value="1"/>
</dbReference>
<keyword evidence="2" id="KW-1003">Cell membrane</keyword>
<dbReference type="AlphaFoldDB" id="A0A9E5A774"/>
<evidence type="ECO:0000256" key="8">
    <source>
        <dbReference type="SAM" id="Phobius"/>
    </source>
</evidence>
<feature type="transmembrane region" description="Helical" evidence="8">
    <location>
        <begin position="208"/>
        <end position="228"/>
    </location>
</feature>
<feature type="transmembrane region" description="Helical" evidence="8">
    <location>
        <begin position="399"/>
        <end position="417"/>
    </location>
</feature>
<feature type="transmembrane region" description="Helical" evidence="8">
    <location>
        <begin position="367"/>
        <end position="387"/>
    </location>
</feature>
<gene>
    <name evidence="10" type="ORF">O3H35_08480</name>
    <name evidence="9" type="ORF">O3H54_03360</name>
</gene>
<protein>
    <recommendedName>
        <fullName evidence="12">Glycosyltransferase RgtA/B/C/D-like domain-containing protein</fullName>
    </recommendedName>
</protein>
<keyword evidence="6 8" id="KW-1133">Transmembrane helix</keyword>
<dbReference type="Proteomes" id="UP001068021">
    <property type="component" value="Unassembled WGS sequence"/>
</dbReference>
<dbReference type="Proteomes" id="UP001074446">
    <property type="component" value="Unassembled WGS sequence"/>
</dbReference>
<dbReference type="GO" id="GO:0008610">
    <property type="term" value="P:lipid biosynthetic process"/>
    <property type="evidence" value="ECO:0007669"/>
    <property type="project" value="UniProtKB-ARBA"/>
</dbReference>
<keyword evidence="3" id="KW-0328">Glycosyltransferase</keyword>
<dbReference type="GO" id="GO:0005886">
    <property type="term" value="C:plasma membrane"/>
    <property type="evidence" value="ECO:0007669"/>
    <property type="project" value="UniProtKB-SubCell"/>
</dbReference>
<evidence type="ECO:0000256" key="7">
    <source>
        <dbReference type="ARBA" id="ARBA00023136"/>
    </source>
</evidence>
<evidence type="ECO:0000313" key="9">
    <source>
        <dbReference type="EMBL" id="MCZ3364913.1"/>
    </source>
</evidence>
<feature type="transmembrane region" description="Helical" evidence="8">
    <location>
        <begin position="309"/>
        <end position="332"/>
    </location>
</feature>
<dbReference type="InterPro" id="IPR050297">
    <property type="entry name" value="LipidA_mod_glycosyltrf_83"/>
</dbReference>
<keyword evidence="4" id="KW-0808">Transferase</keyword>
<evidence type="ECO:0000313" key="11">
    <source>
        <dbReference type="Proteomes" id="UP001068021"/>
    </source>
</evidence>
<evidence type="ECO:0000313" key="10">
    <source>
        <dbReference type="EMBL" id="MCZ3372668.1"/>
    </source>
</evidence>
<evidence type="ECO:0000256" key="6">
    <source>
        <dbReference type="ARBA" id="ARBA00022989"/>
    </source>
</evidence>
<feature type="transmembrane region" description="Helical" evidence="8">
    <location>
        <begin position="178"/>
        <end position="196"/>
    </location>
</feature>
<evidence type="ECO:0008006" key="12">
    <source>
        <dbReference type="Google" id="ProtNLM"/>
    </source>
</evidence>
<sequence>MSFKIKNNLDILIILSLYLIIGLILINNYQYLLNSDGISYISIGQKYINGDLSNAINGYWGPLLSWLLAPLLLFSPNPSFSAYLIKLLSLIIGFFTIIGIKLLIANFEIEKTIEKSILISLIPIILYFSFFITTPDLLIVCTTIYYLYFLFNPKYTNNKYNGFLCGFTGSLAYLSKSFALPFFLVHFTLFNILFYLRNLNKEKRSIILKNLFIGLIIFFIISGVWIALISDKYGKFTIGTAGEYNYEFIGPESQGHYEYYSGLMKLPNKSAVCAWEDPSYFKMESWSPLESGEYLKFQINIILENIIKIFNIIELFSVLSILIIIAAITIIIKSSTDIESKIKLAYLLITILIYSGGYSLILIEDRYLWLINILLLITGSYIISLLIRTDYINKIQKNILIIFLILSFIMTPITFLIQDSHVGEANYNLSEELKNNYNLHGNLASNGNLIESDHIAFYTESKYYGIPKKTGNYTELKIELKNNNIDYYIVWGDSKENNYLSKHFKEITNGNITNLKIYSLKK</sequence>
<name>A0A9E5A774_9EURY</name>
<proteinExistence type="predicted"/>
<evidence type="ECO:0000256" key="3">
    <source>
        <dbReference type="ARBA" id="ARBA00022676"/>
    </source>
</evidence>
<comment type="subcellular location">
    <subcellularLocation>
        <location evidence="1">Cell membrane</location>
        <topology evidence="1">Multi-pass membrane protein</topology>
    </subcellularLocation>
</comment>
<dbReference type="RefSeq" id="WP_048080220.1">
    <property type="nucleotide sequence ID" value="NZ_JAPVER010000018.1"/>
</dbReference>